<dbReference type="Gene3D" id="1.20.1720.10">
    <property type="entry name" value="Multidrug resistance protein D"/>
    <property type="match status" value="1"/>
</dbReference>
<dbReference type="PANTHER" id="PTHR23501">
    <property type="entry name" value="MAJOR FACILITATOR SUPERFAMILY"/>
    <property type="match status" value="1"/>
</dbReference>
<feature type="transmembrane region" description="Helical" evidence="6">
    <location>
        <begin position="531"/>
        <end position="549"/>
    </location>
</feature>
<dbReference type="GO" id="GO:0005886">
    <property type="term" value="C:plasma membrane"/>
    <property type="evidence" value="ECO:0007669"/>
    <property type="project" value="TreeGrafter"/>
</dbReference>
<evidence type="ECO:0000256" key="5">
    <source>
        <dbReference type="ARBA" id="ARBA00023136"/>
    </source>
</evidence>
<gene>
    <name evidence="8" type="ORF">K450DRAFT_218946</name>
</gene>
<feature type="transmembrane region" description="Helical" evidence="6">
    <location>
        <begin position="395"/>
        <end position="415"/>
    </location>
</feature>
<feature type="transmembrane region" description="Helical" evidence="6">
    <location>
        <begin position="171"/>
        <end position="196"/>
    </location>
</feature>
<feature type="transmembrane region" description="Helical" evidence="6">
    <location>
        <begin position="289"/>
        <end position="309"/>
    </location>
</feature>
<comment type="subcellular location">
    <subcellularLocation>
        <location evidence="1">Endomembrane system</location>
        <topology evidence="1">Multi-pass membrane protein</topology>
    </subcellularLocation>
</comment>
<dbReference type="GO" id="GO:0022857">
    <property type="term" value="F:transmembrane transporter activity"/>
    <property type="evidence" value="ECO:0007669"/>
    <property type="project" value="InterPro"/>
</dbReference>
<keyword evidence="3 6" id="KW-0812">Transmembrane</keyword>
<protein>
    <recommendedName>
        <fullName evidence="7">Major facilitator superfamily (MFS) profile domain-containing protein</fullName>
    </recommendedName>
</protein>
<reference evidence="8" key="2">
    <citation type="journal article" date="2022" name="Proc. Natl. Acad. Sci. U.S.A.">
        <title>Diploid-dominant life cycles characterize the early evolution of Fungi.</title>
        <authorList>
            <person name="Amses K.R."/>
            <person name="Simmons D.R."/>
            <person name="Longcore J.E."/>
            <person name="Mondo S.J."/>
            <person name="Seto K."/>
            <person name="Jeronimo G.H."/>
            <person name="Bonds A.E."/>
            <person name="Quandt C.A."/>
            <person name="Davis W.J."/>
            <person name="Chang Y."/>
            <person name="Federici B.A."/>
            <person name="Kuo A."/>
            <person name="LaButti K."/>
            <person name="Pangilinan J."/>
            <person name="Andreopoulos W."/>
            <person name="Tritt A."/>
            <person name="Riley R."/>
            <person name="Hundley H."/>
            <person name="Johnson J."/>
            <person name="Lipzen A."/>
            <person name="Barry K."/>
            <person name="Lang B.F."/>
            <person name="Cuomo C.A."/>
            <person name="Buchler N.E."/>
            <person name="Grigoriev I.V."/>
            <person name="Spatafora J.W."/>
            <person name="Stajich J.E."/>
            <person name="James T.Y."/>
        </authorList>
    </citation>
    <scope>NUCLEOTIDE SEQUENCE</scope>
    <source>
        <strain evidence="8">AG</strain>
    </source>
</reference>
<comment type="caution">
    <text evidence="8">The sequence shown here is derived from an EMBL/GenBank/DDBJ whole genome shotgun (WGS) entry which is preliminary data.</text>
</comment>
<feature type="transmembrane region" description="Helical" evidence="6">
    <location>
        <begin position="329"/>
        <end position="354"/>
    </location>
</feature>
<evidence type="ECO:0000256" key="6">
    <source>
        <dbReference type="SAM" id="Phobius"/>
    </source>
</evidence>
<dbReference type="PANTHER" id="PTHR23501:SF191">
    <property type="entry name" value="VACUOLAR BASIC AMINO ACID TRANSPORTER 4"/>
    <property type="match status" value="1"/>
</dbReference>
<dbReference type="EMBL" id="MU620893">
    <property type="protein sequence ID" value="KAI8584263.1"/>
    <property type="molecule type" value="Genomic_DNA"/>
</dbReference>
<dbReference type="Gene3D" id="1.20.1250.20">
    <property type="entry name" value="MFS general substrate transporter like domains"/>
    <property type="match status" value="1"/>
</dbReference>
<dbReference type="InterPro" id="IPR020846">
    <property type="entry name" value="MFS_dom"/>
</dbReference>
<evidence type="ECO:0000313" key="9">
    <source>
        <dbReference type="Proteomes" id="UP001206595"/>
    </source>
</evidence>
<dbReference type="CDD" id="cd17502">
    <property type="entry name" value="MFS_Azr1_MDR_like"/>
    <property type="match status" value="1"/>
</dbReference>
<dbReference type="GeneID" id="75910640"/>
<dbReference type="Pfam" id="PF07690">
    <property type="entry name" value="MFS_1"/>
    <property type="match status" value="1"/>
</dbReference>
<feature type="transmembrane region" description="Helical" evidence="6">
    <location>
        <begin position="456"/>
        <end position="480"/>
    </location>
</feature>
<feature type="transmembrane region" description="Helical" evidence="6">
    <location>
        <begin position="262"/>
        <end position="283"/>
    </location>
</feature>
<evidence type="ECO:0000256" key="1">
    <source>
        <dbReference type="ARBA" id="ARBA00004127"/>
    </source>
</evidence>
<organism evidence="8 9">
    <name type="scientific">Umbelopsis ramanniana AG</name>
    <dbReference type="NCBI Taxonomy" id="1314678"/>
    <lineage>
        <taxon>Eukaryota</taxon>
        <taxon>Fungi</taxon>
        <taxon>Fungi incertae sedis</taxon>
        <taxon>Mucoromycota</taxon>
        <taxon>Mucoromycotina</taxon>
        <taxon>Umbelopsidomycetes</taxon>
        <taxon>Umbelopsidales</taxon>
        <taxon>Umbelopsidaceae</taxon>
        <taxon>Umbelopsis</taxon>
    </lineage>
</organism>
<evidence type="ECO:0000256" key="2">
    <source>
        <dbReference type="ARBA" id="ARBA00022448"/>
    </source>
</evidence>
<feature type="transmembrane region" description="Helical" evidence="6">
    <location>
        <begin position="421"/>
        <end position="444"/>
    </location>
</feature>
<keyword evidence="9" id="KW-1185">Reference proteome</keyword>
<name>A0AAD5EI45_UMBRA</name>
<dbReference type="InterPro" id="IPR011701">
    <property type="entry name" value="MFS"/>
</dbReference>
<proteinExistence type="predicted"/>
<dbReference type="PROSITE" id="PS50850">
    <property type="entry name" value="MFS"/>
    <property type="match status" value="1"/>
</dbReference>
<feature type="transmembrane region" description="Helical" evidence="6">
    <location>
        <begin position="138"/>
        <end position="159"/>
    </location>
</feature>
<keyword evidence="5 6" id="KW-0472">Membrane</keyword>
<evidence type="ECO:0000259" key="7">
    <source>
        <dbReference type="PROSITE" id="PS50850"/>
    </source>
</evidence>
<dbReference type="InterPro" id="IPR036259">
    <property type="entry name" value="MFS_trans_sf"/>
</dbReference>
<accession>A0AAD5EI45</accession>
<dbReference type="GO" id="GO:0012505">
    <property type="term" value="C:endomembrane system"/>
    <property type="evidence" value="ECO:0007669"/>
    <property type="project" value="UniProtKB-SubCell"/>
</dbReference>
<dbReference type="SUPFAM" id="SSF103473">
    <property type="entry name" value="MFS general substrate transporter"/>
    <property type="match status" value="1"/>
</dbReference>
<feature type="transmembrane region" description="Helical" evidence="6">
    <location>
        <begin position="366"/>
        <end position="388"/>
    </location>
</feature>
<feature type="domain" description="Major facilitator superfamily (MFS) profile" evidence="7">
    <location>
        <begin position="48"/>
        <end position="554"/>
    </location>
</feature>
<reference evidence="8" key="1">
    <citation type="submission" date="2021-06" db="EMBL/GenBank/DDBJ databases">
        <authorList>
            <consortium name="DOE Joint Genome Institute"/>
            <person name="Mondo S.J."/>
            <person name="Amses K.R."/>
            <person name="Simmons D.R."/>
            <person name="Longcore J.E."/>
            <person name="Seto K."/>
            <person name="Alves G.H."/>
            <person name="Bonds A.E."/>
            <person name="Quandt C.A."/>
            <person name="Davis W.J."/>
            <person name="Chang Y."/>
            <person name="Letcher P.M."/>
            <person name="Powell M.J."/>
            <person name="Kuo A."/>
            <person name="Labutti K."/>
            <person name="Pangilinan J."/>
            <person name="Andreopoulos W."/>
            <person name="Tritt A."/>
            <person name="Riley R."/>
            <person name="Hundley H."/>
            <person name="Johnson J."/>
            <person name="Lipzen A."/>
            <person name="Barry K."/>
            <person name="Berbee M.L."/>
            <person name="Buchler N.E."/>
            <person name="Grigoriev I.V."/>
            <person name="Spatafora J.W."/>
            <person name="Stajich J.E."/>
            <person name="James T.Y."/>
        </authorList>
    </citation>
    <scope>NUCLEOTIDE SEQUENCE</scope>
    <source>
        <strain evidence="8">AG</strain>
    </source>
</reference>
<dbReference type="Proteomes" id="UP001206595">
    <property type="component" value="Unassembled WGS sequence"/>
</dbReference>
<dbReference type="AlphaFoldDB" id="A0AAD5EI45"/>
<dbReference type="RefSeq" id="XP_051449267.1">
    <property type="nucleotide sequence ID" value="XM_051585291.1"/>
</dbReference>
<keyword evidence="2" id="KW-0813">Transport</keyword>
<evidence type="ECO:0000256" key="3">
    <source>
        <dbReference type="ARBA" id="ARBA00022692"/>
    </source>
</evidence>
<feature type="transmembrane region" description="Helical" evidence="6">
    <location>
        <begin position="223"/>
        <end position="242"/>
    </location>
</feature>
<keyword evidence="4 6" id="KW-1133">Transmembrane helix</keyword>
<sequence length="600" mass="64843">MASIEKPETVKSCSEELPDHTVENNELNYMFPSSEVGIPLTKLQWALTFVGLSLSLFLAAVDTTIVSTAIPKIGSDFHALEKGSWIVTAYILSFDSLQPMYGKLSDIFGRKNVLLPAVFIFLLGSVLCGVSTNMVMIIVMRAIQGVGGAGIFSVVFITVADMIPLRARGQYSALISTVFAVASVCGPLIGVCQYGYGSTQLLETNNAFMIITSAFTDQVSWKWAFFINLPVGGVGTILLIFFMKEKRKRAPVRALLKRVDYLGTVSILAFATLTLVALNLGGVQYAWNSAPVLVCLILGISFLGVLVVVEWKFAKEPMMPIYLFKKRTVTCISIANLFFGAAIAILIIEMPLFLQAARGDSATMSGVRIIVGQASICIVSTVSGYLMGRFNSYKYFLIVGSALATLGFGLCALFNDTSPFGYLYGFIIIAGAGSGMIYACSSVAAQSACEKKDLAVVTVLVTFFMNLGTAVGVAVASAVLNNGLQSCLLQSVSPDLVTAILQSTTFIRSGALTPEQVDITIKCYNSSFKSIWLTALAFSSIAFISTLFIQEHSLLGQQTSEDNDVKEHNIVEDIEKQKTDHQEIEHIEVEDDKTTIEKVA</sequence>
<evidence type="ECO:0000256" key="4">
    <source>
        <dbReference type="ARBA" id="ARBA00022989"/>
    </source>
</evidence>
<evidence type="ECO:0000313" key="8">
    <source>
        <dbReference type="EMBL" id="KAI8584263.1"/>
    </source>
</evidence>
<feature type="transmembrane region" description="Helical" evidence="6">
    <location>
        <begin position="113"/>
        <end position="132"/>
    </location>
</feature>